<dbReference type="Proteomes" id="UP000683360">
    <property type="component" value="Unassembled WGS sequence"/>
</dbReference>
<accession>A0A8S3V261</accession>
<evidence type="ECO:0008006" key="5">
    <source>
        <dbReference type="Google" id="ProtNLM"/>
    </source>
</evidence>
<keyword evidence="2" id="KW-0472">Membrane</keyword>
<feature type="compositionally biased region" description="Polar residues" evidence="1">
    <location>
        <begin position="172"/>
        <end position="182"/>
    </location>
</feature>
<dbReference type="AlphaFoldDB" id="A0A8S3V261"/>
<keyword evidence="4" id="KW-1185">Reference proteome</keyword>
<reference evidence="3" key="1">
    <citation type="submission" date="2021-03" db="EMBL/GenBank/DDBJ databases">
        <authorList>
            <person name="Bekaert M."/>
        </authorList>
    </citation>
    <scope>NUCLEOTIDE SEQUENCE</scope>
</reference>
<proteinExistence type="predicted"/>
<protein>
    <recommendedName>
        <fullName evidence="5">G-protein coupled receptors family 1 profile domain-containing protein</fullName>
    </recommendedName>
</protein>
<evidence type="ECO:0000256" key="2">
    <source>
        <dbReference type="SAM" id="Phobius"/>
    </source>
</evidence>
<name>A0A8S3V261_MYTED</name>
<keyword evidence="2" id="KW-0812">Transmembrane</keyword>
<evidence type="ECO:0000256" key="1">
    <source>
        <dbReference type="SAM" id="MobiDB-lite"/>
    </source>
</evidence>
<keyword evidence="2" id="KW-1133">Transmembrane helix</keyword>
<evidence type="ECO:0000313" key="4">
    <source>
        <dbReference type="Proteomes" id="UP000683360"/>
    </source>
</evidence>
<evidence type="ECO:0000313" key="3">
    <source>
        <dbReference type="EMBL" id="CAG2247736.1"/>
    </source>
</evidence>
<sequence>MTLFRKKVSFTTVLFLSLVYTAPLLAISGIKTTDELFLNHTVQTTLCKYYAEDISASLTAYFGFLGLISVVNIIFTAALFIPVLRRINISFSWKKLKNVYHINQDSNTSSNTESVYQSNKTCSIDSDTLKSVSNQTKTCGIGVTMFISNPDEKYKRRIFLNIRSNKEPSPDNVENGTSFDNTTKSEDIVPSNNETYPDVNSKTRKDINNALLILLAASESAQYWQYYQSKYLLW</sequence>
<dbReference type="EMBL" id="CAJPWZ010002914">
    <property type="protein sequence ID" value="CAG2247736.1"/>
    <property type="molecule type" value="Genomic_DNA"/>
</dbReference>
<feature type="region of interest" description="Disordered" evidence="1">
    <location>
        <begin position="165"/>
        <end position="201"/>
    </location>
</feature>
<gene>
    <name evidence="3" type="ORF">MEDL_59693</name>
</gene>
<dbReference type="OrthoDB" id="10399119at2759"/>
<comment type="caution">
    <text evidence="3">The sequence shown here is derived from an EMBL/GenBank/DDBJ whole genome shotgun (WGS) entry which is preliminary data.</text>
</comment>
<feature type="compositionally biased region" description="Polar residues" evidence="1">
    <location>
        <begin position="190"/>
        <end position="200"/>
    </location>
</feature>
<organism evidence="3 4">
    <name type="scientific">Mytilus edulis</name>
    <name type="common">Blue mussel</name>
    <dbReference type="NCBI Taxonomy" id="6550"/>
    <lineage>
        <taxon>Eukaryota</taxon>
        <taxon>Metazoa</taxon>
        <taxon>Spiralia</taxon>
        <taxon>Lophotrochozoa</taxon>
        <taxon>Mollusca</taxon>
        <taxon>Bivalvia</taxon>
        <taxon>Autobranchia</taxon>
        <taxon>Pteriomorphia</taxon>
        <taxon>Mytilida</taxon>
        <taxon>Mytiloidea</taxon>
        <taxon>Mytilidae</taxon>
        <taxon>Mytilinae</taxon>
        <taxon>Mytilus</taxon>
    </lineage>
</organism>
<feature type="transmembrane region" description="Helical" evidence="2">
    <location>
        <begin position="60"/>
        <end position="84"/>
    </location>
</feature>